<proteinExistence type="predicted"/>
<evidence type="ECO:0000259" key="2">
    <source>
        <dbReference type="Pfam" id="PF07746"/>
    </source>
</evidence>
<dbReference type="Pfam" id="PF02900">
    <property type="entry name" value="LigB"/>
    <property type="match status" value="1"/>
</dbReference>
<comment type="caution">
    <text evidence="3">The sequence shown here is derived from an EMBL/GenBank/DDBJ whole genome shotgun (WGS) entry which is preliminary data.</text>
</comment>
<dbReference type="Gene3D" id="1.10.700.10">
    <property type="entry name" value="Dioxygenase LigAB, LigA subunit"/>
    <property type="match status" value="1"/>
</dbReference>
<dbReference type="GO" id="GO:0016702">
    <property type="term" value="F:oxidoreductase activity, acting on single donors with incorporation of molecular oxygen, incorporation of two atoms of oxygen"/>
    <property type="evidence" value="ECO:0007669"/>
    <property type="project" value="UniProtKB-ARBA"/>
</dbReference>
<dbReference type="Proteomes" id="UP000292302">
    <property type="component" value="Unassembled WGS sequence"/>
</dbReference>
<dbReference type="GO" id="GO:0008198">
    <property type="term" value="F:ferrous iron binding"/>
    <property type="evidence" value="ECO:0007669"/>
    <property type="project" value="InterPro"/>
</dbReference>
<dbReference type="InterPro" id="IPR034939">
    <property type="entry name" value="Gallate_Doxase_N"/>
</dbReference>
<accession>A0A4Q9QQ94</accession>
<gene>
    <name evidence="3" type="ORF">DNK06_04655</name>
</gene>
<name>A0A4Q9QQ94_9GAMM</name>
<evidence type="ECO:0000259" key="1">
    <source>
        <dbReference type="Pfam" id="PF02900"/>
    </source>
</evidence>
<dbReference type="SUPFAM" id="SSF48076">
    <property type="entry name" value="LigA subunit of an aromatic-ring-opening dioxygenase LigAB"/>
    <property type="match status" value="1"/>
</dbReference>
<evidence type="ECO:0000313" key="3">
    <source>
        <dbReference type="EMBL" id="TBU82853.1"/>
    </source>
</evidence>
<evidence type="ECO:0000313" key="4">
    <source>
        <dbReference type="Proteomes" id="UP000292302"/>
    </source>
</evidence>
<dbReference type="SUPFAM" id="SSF53213">
    <property type="entry name" value="LigB-like"/>
    <property type="match status" value="1"/>
</dbReference>
<dbReference type="InterPro" id="IPR036622">
    <property type="entry name" value="LigA_sf"/>
</dbReference>
<feature type="domain" description="Extradiol ring-cleavage dioxygenase class III enzyme subunit B" evidence="1">
    <location>
        <begin position="8"/>
        <end position="269"/>
    </location>
</feature>
<dbReference type="NCBIfam" id="NF009902">
    <property type="entry name" value="PRK13365.1"/>
    <property type="match status" value="1"/>
</dbReference>
<dbReference type="Pfam" id="PF07746">
    <property type="entry name" value="LigA"/>
    <property type="match status" value="1"/>
</dbReference>
<organism evidence="3 4">
    <name type="scientific">Phytopseudomonas daroniae</name>
    <dbReference type="NCBI Taxonomy" id="2487519"/>
    <lineage>
        <taxon>Bacteria</taxon>
        <taxon>Pseudomonadati</taxon>
        <taxon>Pseudomonadota</taxon>
        <taxon>Gammaproteobacteria</taxon>
        <taxon>Pseudomonadales</taxon>
        <taxon>Pseudomonadaceae</taxon>
        <taxon>Phytopseudomonas</taxon>
    </lineage>
</organism>
<keyword evidence="3" id="KW-0223">Dioxygenase</keyword>
<reference evidence="3 4" key="1">
    <citation type="submission" date="2018-06" db="EMBL/GenBank/DDBJ databases">
        <title>Three novel Pseudomonas species isolated from symptomatic oak.</title>
        <authorList>
            <person name="Bueno-Gonzalez V."/>
            <person name="Brady C."/>
        </authorList>
    </citation>
    <scope>NUCLEOTIDE SEQUENCE [LARGE SCALE GENOMIC DNA]</scope>
    <source>
        <strain evidence="3 4">P9A</strain>
    </source>
</reference>
<protein>
    <submittedName>
        <fullName evidence="3">Gallate dioxygenase</fullName>
    </submittedName>
</protein>
<keyword evidence="3" id="KW-0560">Oxidoreductase</keyword>
<dbReference type="OrthoDB" id="8673673at2"/>
<keyword evidence="4" id="KW-1185">Reference proteome</keyword>
<feature type="domain" description="Extradiol ring-cleavage dioxygenase LigAB LigA subunit" evidence="2">
    <location>
        <begin position="321"/>
        <end position="407"/>
    </location>
</feature>
<dbReference type="NCBIfam" id="NF009904">
    <property type="entry name" value="PRK13367.1"/>
    <property type="match status" value="1"/>
</dbReference>
<dbReference type="EMBL" id="QJUI01000003">
    <property type="protein sequence ID" value="TBU82853.1"/>
    <property type="molecule type" value="Genomic_DNA"/>
</dbReference>
<dbReference type="InterPro" id="IPR011986">
    <property type="entry name" value="Xdiol_dOase_LigA"/>
</dbReference>
<dbReference type="AlphaFoldDB" id="A0A4Q9QQ94"/>
<dbReference type="InterPro" id="IPR004183">
    <property type="entry name" value="Xdiol_dOase_suB"/>
</dbReference>
<sequence length="420" mass="47932">MARIIGGLAVSHTPTIGFAVDHNKQEEAAWAPIFKSFEPMQAWLEEQKPDVLFYIFNDHVTSFFFDHYSAFTLGVDDRYEVADEGGEPRALPPIGGDAALSRHIGQSLMADEFDMSFFRDRPLDHGFFSPMSALLPSSDRWPVQIVPLQVGVLQFPIPTARRCYKLGQALRRAIESYPEDIKVAIVATGGVSHQVHGERCGFNNPEWDAQFLDLLVNDPERLTEMTQAEYATLGGMEGAEVITWLIMRGALSSRVNKRHQDYYLPSMTGIATLLLENLDQPLPAPVNERHREHMRHQLAGVEKLEGTYPYTLERSAKGYRLNKFLHRMIEPQWRRRFLEEPETLFVEAELSDEERDLLRRRDWRGMIHYGVIFFVLEKLGAVLGVSNLDIYAAMRGQSVEDFMKTRNQQVRYSVAAKAVS</sequence>
<dbReference type="RefSeq" id="WP_131178870.1">
    <property type="nucleotide sequence ID" value="NZ_QJUI01000003.1"/>
</dbReference>
<dbReference type="CDD" id="cd07950">
    <property type="entry name" value="Gallate_Doxase_N"/>
    <property type="match status" value="1"/>
</dbReference>
<dbReference type="Gene3D" id="3.40.830.10">
    <property type="entry name" value="LigB-like"/>
    <property type="match status" value="1"/>
</dbReference>